<evidence type="ECO:0000313" key="4">
    <source>
        <dbReference type="Proteomes" id="UP000053257"/>
    </source>
</evidence>
<keyword evidence="2" id="KW-1133">Transmembrane helix</keyword>
<protein>
    <submittedName>
        <fullName evidence="3">Uncharacterized protein</fullName>
    </submittedName>
</protein>
<organism evidence="3 4">
    <name type="scientific">Phlebiopsis gigantea (strain 11061_1 CR5-6)</name>
    <name type="common">White-rot fungus</name>
    <name type="synonym">Peniophora gigantea</name>
    <dbReference type="NCBI Taxonomy" id="745531"/>
    <lineage>
        <taxon>Eukaryota</taxon>
        <taxon>Fungi</taxon>
        <taxon>Dikarya</taxon>
        <taxon>Basidiomycota</taxon>
        <taxon>Agaricomycotina</taxon>
        <taxon>Agaricomycetes</taxon>
        <taxon>Polyporales</taxon>
        <taxon>Phanerochaetaceae</taxon>
        <taxon>Phlebiopsis</taxon>
    </lineage>
</organism>
<gene>
    <name evidence="3" type="ORF">PHLGIDRAFT_20045</name>
</gene>
<keyword evidence="2" id="KW-0472">Membrane</keyword>
<evidence type="ECO:0000256" key="1">
    <source>
        <dbReference type="SAM" id="MobiDB-lite"/>
    </source>
</evidence>
<dbReference type="AlphaFoldDB" id="A0A0C3S339"/>
<evidence type="ECO:0000313" key="3">
    <source>
        <dbReference type="EMBL" id="KIP04187.1"/>
    </source>
</evidence>
<dbReference type="EMBL" id="KN840583">
    <property type="protein sequence ID" value="KIP04187.1"/>
    <property type="molecule type" value="Genomic_DNA"/>
</dbReference>
<reference evidence="3 4" key="1">
    <citation type="journal article" date="2014" name="PLoS Genet.">
        <title>Analysis of the Phlebiopsis gigantea genome, transcriptome and secretome provides insight into its pioneer colonization strategies of wood.</title>
        <authorList>
            <person name="Hori C."/>
            <person name="Ishida T."/>
            <person name="Igarashi K."/>
            <person name="Samejima M."/>
            <person name="Suzuki H."/>
            <person name="Master E."/>
            <person name="Ferreira P."/>
            <person name="Ruiz-Duenas F.J."/>
            <person name="Held B."/>
            <person name="Canessa P."/>
            <person name="Larrondo L.F."/>
            <person name="Schmoll M."/>
            <person name="Druzhinina I.S."/>
            <person name="Kubicek C.P."/>
            <person name="Gaskell J.A."/>
            <person name="Kersten P."/>
            <person name="St John F."/>
            <person name="Glasner J."/>
            <person name="Sabat G."/>
            <person name="Splinter BonDurant S."/>
            <person name="Syed K."/>
            <person name="Yadav J."/>
            <person name="Mgbeahuruike A.C."/>
            <person name="Kovalchuk A."/>
            <person name="Asiegbu F.O."/>
            <person name="Lackner G."/>
            <person name="Hoffmeister D."/>
            <person name="Rencoret J."/>
            <person name="Gutierrez A."/>
            <person name="Sun H."/>
            <person name="Lindquist E."/>
            <person name="Barry K."/>
            <person name="Riley R."/>
            <person name="Grigoriev I.V."/>
            <person name="Henrissat B."/>
            <person name="Kues U."/>
            <person name="Berka R.M."/>
            <person name="Martinez A.T."/>
            <person name="Covert S.F."/>
            <person name="Blanchette R.A."/>
            <person name="Cullen D."/>
        </authorList>
    </citation>
    <scope>NUCLEOTIDE SEQUENCE [LARGE SCALE GENOMIC DNA]</scope>
    <source>
        <strain evidence="3 4">11061_1 CR5-6</strain>
    </source>
</reference>
<feature type="region of interest" description="Disordered" evidence="1">
    <location>
        <begin position="1"/>
        <end position="21"/>
    </location>
</feature>
<keyword evidence="4" id="KW-1185">Reference proteome</keyword>
<dbReference type="HOGENOM" id="CLU_2794781_0_0_1"/>
<feature type="transmembrane region" description="Helical" evidence="2">
    <location>
        <begin position="29"/>
        <end position="51"/>
    </location>
</feature>
<dbReference type="Proteomes" id="UP000053257">
    <property type="component" value="Unassembled WGS sequence"/>
</dbReference>
<sequence length="68" mass="7608">MRDLEGVEHPDLMETSTSDEQTRLQDTGIGFRGVLSLVCACVCIVVSRGSCSRLSLGRRRYRYTDITP</sequence>
<proteinExistence type="predicted"/>
<accession>A0A0C3S339</accession>
<name>A0A0C3S339_PHLG1</name>
<evidence type="ECO:0000256" key="2">
    <source>
        <dbReference type="SAM" id="Phobius"/>
    </source>
</evidence>
<keyword evidence="2" id="KW-0812">Transmembrane</keyword>
<feature type="compositionally biased region" description="Basic and acidic residues" evidence="1">
    <location>
        <begin position="1"/>
        <end position="12"/>
    </location>
</feature>